<dbReference type="VEuPathDB" id="VectorBase:BGLB029471"/>
<evidence type="ECO:0000256" key="2">
    <source>
        <dbReference type="SAM" id="Coils"/>
    </source>
</evidence>
<dbReference type="OrthoDB" id="333551at2759"/>
<evidence type="ECO:0000313" key="5">
    <source>
        <dbReference type="Proteomes" id="UP000076420"/>
    </source>
</evidence>
<gene>
    <name evidence="4" type="primary">106064561</name>
</gene>
<feature type="region of interest" description="Disordered" evidence="3">
    <location>
        <begin position="134"/>
        <end position="167"/>
    </location>
</feature>
<dbReference type="Proteomes" id="UP000076420">
    <property type="component" value="Unassembled WGS sequence"/>
</dbReference>
<dbReference type="RefSeq" id="XP_013078594.2">
    <property type="nucleotide sequence ID" value="XM_013223140.2"/>
</dbReference>
<dbReference type="KEGG" id="bgt:106064561"/>
<dbReference type="EnsemblMetazoa" id="BGLB029471-RB">
    <property type="protein sequence ID" value="BGLB029471-PB"/>
    <property type="gene ID" value="BGLB029471"/>
</dbReference>
<feature type="coiled-coil region" evidence="2">
    <location>
        <begin position="221"/>
        <end position="273"/>
    </location>
</feature>
<keyword evidence="1 2" id="KW-0175">Coiled coil</keyword>
<protein>
    <recommendedName>
        <fullName evidence="6">Coiled-coil domain-containing protein</fullName>
    </recommendedName>
</protein>
<dbReference type="PANTHER" id="PTHR15885">
    <property type="entry name" value="COILED-COIL DOMAIN-CONTAINING PROTEIN 174"/>
    <property type="match status" value="1"/>
</dbReference>
<reference evidence="4" key="1">
    <citation type="submission" date="2020-05" db="UniProtKB">
        <authorList>
            <consortium name="EnsemblMetazoa"/>
        </authorList>
    </citation>
    <scope>IDENTIFICATION</scope>
    <source>
        <strain evidence="4">BB02</strain>
    </source>
</reference>
<feature type="compositionally biased region" description="Basic and acidic residues" evidence="3">
    <location>
        <begin position="65"/>
        <end position="85"/>
    </location>
</feature>
<dbReference type="STRING" id="6526.A0A2C9LBZ6"/>
<dbReference type="PANTHER" id="PTHR15885:SF1">
    <property type="entry name" value="COILED-COIL DOMAIN-CONTAINING PROTEIN 174"/>
    <property type="match status" value="1"/>
</dbReference>
<dbReference type="AlphaFoldDB" id="A0A2C9LBZ6"/>
<proteinExistence type="predicted"/>
<feature type="compositionally biased region" description="Low complexity" evidence="3">
    <location>
        <begin position="52"/>
        <end position="61"/>
    </location>
</feature>
<sequence length="574" mass="65707">MNKDDHPDITTVTVSSAIVELKAELFRKQEEFKQKKLNNETYLHLKRSKSLKSSLLDESNSGVLERAKKDVESRSPVDNEDDMLQKSRKILEEKAKLYDKISQSSVVPDEDGSEYYLVDFQKKVLDSMLEAKQNLERETTEKTKSSQPNTSKFNEQLSSKEEEESSLLVASEAFREKLREKWESEANELLQKSQNDIHYSNIQFDEIRNHGVGFFQFSKDHEQRENELASLKKLHKETIDEQARKDSIKAKRKTQMEERLAKVRQRRNLKEVKQDIDAKANTQLIISDSDSCKQPVSAELSTSKELDVPSVHQDVSTSEQTKKPIREWDRGKVFPVKSYVEERRKERESDFAPPDSYFTSTASKEDLRRKEKPGPQKFEQSFIDSSSVHKNALNGHTFPTSCDSSSEQIFYNRNVSNGEHFTDPSYCTQYYMSHTYGAYPLNAPVDYSYDNTPASVTNYQPHIYPAWPVATPISSTSLDSTAATYKSGYMQPKKPKLSLVDTRFVQNDSMASLPPSDTSLLEVNAVNYTPGSFTAAKLKQFNQTTEEISHMGNRNEISSAPVMYTLKQEENNSI</sequence>
<feature type="region of interest" description="Disordered" evidence="3">
    <location>
        <begin position="343"/>
        <end position="380"/>
    </location>
</feature>
<feature type="compositionally biased region" description="Basic and acidic residues" evidence="3">
    <location>
        <begin position="363"/>
        <end position="374"/>
    </location>
</feature>
<evidence type="ECO:0000256" key="1">
    <source>
        <dbReference type="ARBA" id="ARBA00023054"/>
    </source>
</evidence>
<dbReference type="VEuPathDB" id="VectorBase:BGLAX_049703"/>
<dbReference type="GO" id="GO:0005634">
    <property type="term" value="C:nucleus"/>
    <property type="evidence" value="ECO:0007669"/>
    <property type="project" value="TreeGrafter"/>
</dbReference>
<evidence type="ECO:0000256" key="3">
    <source>
        <dbReference type="SAM" id="MobiDB-lite"/>
    </source>
</evidence>
<name>A0A2C9LBZ6_BIOGL</name>
<feature type="compositionally biased region" description="Basic and acidic residues" evidence="3">
    <location>
        <begin position="134"/>
        <end position="144"/>
    </location>
</feature>
<feature type="region of interest" description="Disordered" evidence="3">
    <location>
        <begin position="52"/>
        <end position="85"/>
    </location>
</feature>
<feature type="region of interest" description="Disordered" evidence="3">
    <location>
        <begin position="296"/>
        <end position="326"/>
    </location>
</feature>
<feature type="compositionally biased region" description="Polar residues" evidence="3">
    <location>
        <begin position="145"/>
        <end position="154"/>
    </location>
</feature>
<evidence type="ECO:0008006" key="6">
    <source>
        <dbReference type="Google" id="ProtNLM"/>
    </source>
</evidence>
<dbReference type="Pfam" id="PF13300">
    <property type="entry name" value="DUF4078"/>
    <property type="match status" value="1"/>
</dbReference>
<dbReference type="InterPro" id="IPR025066">
    <property type="entry name" value="CCDC174-like"/>
</dbReference>
<organism evidence="4 5">
    <name type="scientific">Biomphalaria glabrata</name>
    <name type="common">Bloodfluke planorb</name>
    <name type="synonym">Freshwater snail</name>
    <dbReference type="NCBI Taxonomy" id="6526"/>
    <lineage>
        <taxon>Eukaryota</taxon>
        <taxon>Metazoa</taxon>
        <taxon>Spiralia</taxon>
        <taxon>Lophotrochozoa</taxon>
        <taxon>Mollusca</taxon>
        <taxon>Gastropoda</taxon>
        <taxon>Heterobranchia</taxon>
        <taxon>Euthyneura</taxon>
        <taxon>Panpulmonata</taxon>
        <taxon>Hygrophila</taxon>
        <taxon>Lymnaeoidea</taxon>
        <taxon>Planorbidae</taxon>
        <taxon>Biomphalaria</taxon>
    </lineage>
</organism>
<evidence type="ECO:0000313" key="4">
    <source>
        <dbReference type="EnsemblMetazoa" id="BGLB029471-PB"/>
    </source>
</evidence>
<accession>A0A2C9LBZ6</accession>